<proteinExistence type="predicted"/>
<organism evidence="2 3">
    <name type="scientific">Castilleja foliolosa</name>
    <dbReference type="NCBI Taxonomy" id="1961234"/>
    <lineage>
        <taxon>Eukaryota</taxon>
        <taxon>Viridiplantae</taxon>
        <taxon>Streptophyta</taxon>
        <taxon>Embryophyta</taxon>
        <taxon>Tracheophyta</taxon>
        <taxon>Spermatophyta</taxon>
        <taxon>Magnoliopsida</taxon>
        <taxon>eudicotyledons</taxon>
        <taxon>Gunneridae</taxon>
        <taxon>Pentapetalae</taxon>
        <taxon>asterids</taxon>
        <taxon>lamiids</taxon>
        <taxon>Lamiales</taxon>
        <taxon>Orobanchaceae</taxon>
        <taxon>Pedicularideae</taxon>
        <taxon>Castillejinae</taxon>
        <taxon>Castilleja</taxon>
    </lineage>
</organism>
<name>A0ABD3EIY2_9LAMI</name>
<reference evidence="3" key="1">
    <citation type="journal article" date="2024" name="IScience">
        <title>Strigolactones Initiate the Formation of Haustorium-like Structures in Castilleja.</title>
        <authorList>
            <person name="Buerger M."/>
            <person name="Peterson D."/>
            <person name="Chory J."/>
        </authorList>
    </citation>
    <scope>NUCLEOTIDE SEQUENCE [LARGE SCALE GENOMIC DNA]</scope>
</reference>
<dbReference type="AlphaFoldDB" id="A0ABD3EIY2"/>
<gene>
    <name evidence="2" type="ORF">CASFOL_003847</name>
</gene>
<feature type="compositionally biased region" description="Pro residues" evidence="1">
    <location>
        <begin position="100"/>
        <end position="111"/>
    </location>
</feature>
<keyword evidence="3" id="KW-1185">Reference proteome</keyword>
<dbReference type="EMBL" id="JAVIJP010000005">
    <property type="protein sequence ID" value="KAL3654166.1"/>
    <property type="molecule type" value="Genomic_DNA"/>
</dbReference>
<evidence type="ECO:0000313" key="2">
    <source>
        <dbReference type="EMBL" id="KAL3654166.1"/>
    </source>
</evidence>
<dbReference type="Proteomes" id="UP001632038">
    <property type="component" value="Unassembled WGS sequence"/>
</dbReference>
<sequence>MRAARDMVFAIVRLSAFARYYSLPDPDNLHFPLVGNVVSLISVAGRRLDAHRVLENAEINILSPYDSEGRARDWTVKYAAEIAIWNQALEEISNYSQMPVNPPHFSPPPVPAKKGQDLKQNGL</sequence>
<protein>
    <submittedName>
        <fullName evidence="2">Uncharacterized protein</fullName>
    </submittedName>
</protein>
<evidence type="ECO:0000256" key="1">
    <source>
        <dbReference type="SAM" id="MobiDB-lite"/>
    </source>
</evidence>
<feature type="region of interest" description="Disordered" evidence="1">
    <location>
        <begin position="99"/>
        <end position="123"/>
    </location>
</feature>
<comment type="caution">
    <text evidence="2">The sequence shown here is derived from an EMBL/GenBank/DDBJ whole genome shotgun (WGS) entry which is preliminary data.</text>
</comment>
<evidence type="ECO:0000313" key="3">
    <source>
        <dbReference type="Proteomes" id="UP001632038"/>
    </source>
</evidence>
<accession>A0ABD3EIY2</accession>